<dbReference type="OrthoDB" id="149299at2"/>
<evidence type="ECO:0000313" key="2">
    <source>
        <dbReference type="EMBL" id="OPC82801.1"/>
    </source>
</evidence>
<protein>
    <submittedName>
        <fullName evidence="2">Uncharacterized protein</fullName>
    </submittedName>
</protein>
<dbReference type="AlphaFoldDB" id="A0A1T3P1J4"/>
<comment type="caution">
    <text evidence="2">The sequence shown here is derived from an EMBL/GenBank/DDBJ whole genome shotgun (WGS) entry which is preliminary data.</text>
</comment>
<dbReference type="STRING" id="159449.B4N89_19325"/>
<feature type="region of interest" description="Disordered" evidence="1">
    <location>
        <begin position="180"/>
        <end position="203"/>
    </location>
</feature>
<gene>
    <name evidence="2" type="ORF">B4N89_19325</name>
</gene>
<evidence type="ECO:0000313" key="3">
    <source>
        <dbReference type="Proteomes" id="UP000190037"/>
    </source>
</evidence>
<keyword evidence="3" id="KW-1185">Reference proteome</keyword>
<dbReference type="RefSeq" id="WP_078977087.1">
    <property type="nucleotide sequence ID" value="NZ_MWQN01000001.1"/>
</dbReference>
<evidence type="ECO:0000256" key="1">
    <source>
        <dbReference type="SAM" id="MobiDB-lite"/>
    </source>
</evidence>
<organism evidence="2 3">
    <name type="scientific">Embleya scabrispora</name>
    <dbReference type="NCBI Taxonomy" id="159449"/>
    <lineage>
        <taxon>Bacteria</taxon>
        <taxon>Bacillati</taxon>
        <taxon>Actinomycetota</taxon>
        <taxon>Actinomycetes</taxon>
        <taxon>Kitasatosporales</taxon>
        <taxon>Streptomycetaceae</taxon>
        <taxon>Embleya</taxon>
    </lineage>
</organism>
<accession>A0A1T3P1J4</accession>
<reference evidence="2 3" key="1">
    <citation type="submission" date="2017-03" db="EMBL/GenBank/DDBJ databases">
        <title>Draft genome sequence of Streptomyces scabrisporus NF3, endophyte isolated from Amphipterygium adstringens.</title>
        <authorList>
            <person name="Vazquez M."/>
            <person name="Ceapa C.D."/>
            <person name="Rodriguez Luna D."/>
            <person name="Sanchez Esquivel S."/>
        </authorList>
    </citation>
    <scope>NUCLEOTIDE SEQUENCE [LARGE SCALE GENOMIC DNA]</scope>
    <source>
        <strain evidence="2 3">NF3</strain>
    </source>
</reference>
<proteinExistence type="predicted"/>
<name>A0A1T3P1J4_9ACTN</name>
<dbReference type="EMBL" id="MWQN01000001">
    <property type="protein sequence ID" value="OPC82801.1"/>
    <property type="molecule type" value="Genomic_DNA"/>
</dbReference>
<sequence length="203" mass="21911">MSEIAIAKPVPVAPESARDVRETVRRVSDGLRLLDEARASLVLMASELVADAALRSEAEWLIVGIKAQLVQIDSGEREFAPVVYIGIREVVPRPTWTPYGYGPQLAPPRRFDHGRGLGLVAELVHHDWVSGCCGWSPGTAGPTSWFLATDLDPQYVTGSIGSTLVVARGFRDECVLTPEMLLPHPDEPNSTPAPPLTLAAESP</sequence>
<dbReference type="Proteomes" id="UP000190037">
    <property type="component" value="Unassembled WGS sequence"/>
</dbReference>